<evidence type="ECO:0000256" key="4">
    <source>
        <dbReference type="ARBA" id="ARBA00022989"/>
    </source>
</evidence>
<dbReference type="GO" id="GO:0022857">
    <property type="term" value="F:transmembrane transporter activity"/>
    <property type="evidence" value="ECO:0007669"/>
    <property type="project" value="InterPro"/>
</dbReference>
<dbReference type="EMBL" id="CP055898">
    <property type="protein sequence ID" value="QKX54147.1"/>
    <property type="molecule type" value="Genomic_DNA"/>
</dbReference>
<dbReference type="InterPro" id="IPR020846">
    <property type="entry name" value="MFS_dom"/>
</dbReference>
<evidence type="ECO:0000256" key="6">
    <source>
        <dbReference type="ARBA" id="ARBA00037968"/>
    </source>
</evidence>
<dbReference type="PROSITE" id="PS50850">
    <property type="entry name" value="MFS"/>
    <property type="match status" value="1"/>
</dbReference>
<feature type="region of interest" description="Disordered" evidence="7">
    <location>
        <begin position="702"/>
        <end position="753"/>
    </location>
</feature>
<gene>
    <name evidence="10" type="ORF">TRUGW13939_01231</name>
</gene>
<dbReference type="InterPro" id="IPR036259">
    <property type="entry name" value="MFS_trans_sf"/>
</dbReference>
<comment type="subcellular location">
    <subcellularLocation>
        <location evidence="1">Membrane</location>
        <topology evidence="1">Multi-pass membrane protein</topology>
    </subcellularLocation>
</comment>
<dbReference type="InterPro" id="IPR011701">
    <property type="entry name" value="MFS"/>
</dbReference>
<protein>
    <recommendedName>
        <fullName evidence="9">Major facilitator superfamily (MFS) profile domain-containing protein</fullName>
    </recommendedName>
</protein>
<dbReference type="KEGG" id="trg:TRUGW13939_01231"/>
<feature type="domain" description="Major facilitator superfamily (MFS) profile" evidence="9">
    <location>
        <begin position="62"/>
        <end position="477"/>
    </location>
</feature>
<keyword evidence="3 8" id="KW-0812">Transmembrane</keyword>
<feature type="transmembrane region" description="Helical" evidence="8">
    <location>
        <begin position="62"/>
        <end position="84"/>
    </location>
</feature>
<feature type="transmembrane region" description="Helical" evidence="8">
    <location>
        <begin position="327"/>
        <end position="348"/>
    </location>
</feature>
<feature type="region of interest" description="Disordered" evidence="7">
    <location>
        <begin position="1"/>
        <end position="26"/>
    </location>
</feature>
<dbReference type="SUPFAM" id="SSF103473">
    <property type="entry name" value="MFS general substrate transporter"/>
    <property type="match status" value="1"/>
</dbReference>
<feature type="compositionally biased region" description="Basic and acidic residues" evidence="7">
    <location>
        <begin position="1064"/>
        <end position="1073"/>
    </location>
</feature>
<dbReference type="Pfam" id="PF00612">
    <property type="entry name" value="IQ"/>
    <property type="match status" value="1"/>
</dbReference>
<dbReference type="PANTHER" id="PTHR43791">
    <property type="entry name" value="PERMEASE-RELATED"/>
    <property type="match status" value="1"/>
</dbReference>
<dbReference type="GO" id="GO:0016020">
    <property type="term" value="C:membrane"/>
    <property type="evidence" value="ECO:0007669"/>
    <property type="project" value="UniProtKB-SubCell"/>
</dbReference>
<keyword evidence="2" id="KW-0813">Transport</keyword>
<dbReference type="Pfam" id="PF07690">
    <property type="entry name" value="MFS_1"/>
    <property type="match status" value="1"/>
</dbReference>
<dbReference type="AlphaFoldDB" id="A0A7H8QJM4"/>
<dbReference type="PROSITE" id="PS50096">
    <property type="entry name" value="IQ"/>
    <property type="match status" value="1"/>
</dbReference>
<feature type="compositionally biased region" description="Polar residues" evidence="7">
    <location>
        <begin position="1076"/>
        <end position="1101"/>
    </location>
</feature>
<reference evidence="11" key="1">
    <citation type="submission" date="2020-06" db="EMBL/GenBank/DDBJ databases">
        <title>A chromosome-scale genome assembly of Talaromyces rugulosus W13939.</title>
        <authorList>
            <person name="Wang B."/>
            <person name="Guo L."/>
            <person name="Ye K."/>
            <person name="Wang L."/>
        </authorList>
    </citation>
    <scope>NUCLEOTIDE SEQUENCE [LARGE SCALE GENOMIC DNA]</scope>
    <source>
        <strain evidence="11">W13939</strain>
    </source>
</reference>
<feature type="transmembrane region" description="Helical" evidence="8">
    <location>
        <begin position="222"/>
        <end position="240"/>
    </location>
</feature>
<dbReference type="RefSeq" id="XP_035340326.1">
    <property type="nucleotide sequence ID" value="XM_035484433.1"/>
</dbReference>
<evidence type="ECO:0000313" key="10">
    <source>
        <dbReference type="EMBL" id="QKX54147.1"/>
    </source>
</evidence>
<feature type="transmembrane region" description="Helical" evidence="8">
    <location>
        <begin position="291"/>
        <end position="315"/>
    </location>
</feature>
<feature type="transmembrane region" description="Helical" evidence="8">
    <location>
        <begin position="354"/>
        <end position="374"/>
    </location>
</feature>
<dbReference type="InterPro" id="IPR000048">
    <property type="entry name" value="IQ_motif_EF-hand-BS"/>
</dbReference>
<feature type="region of interest" description="Disordered" evidence="7">
    <location>
        <begin position="880"/>
        <end position="909"/>
    </location>
</feature>
<dbReference type="Gene3D" id="1.20.1250.20">
    <property type="entry name" value="MFS general substrate transporter like domains"/>
    <property type="match status" value="2"/>
</dbReference>
<organism evidence="10 11">
    <name type="scientific">Talaromyces rugulosus</name>
    <name type="common">Penicillium rugulosum</name>
    <dbReference type="NCBI Taxonomy" id="121627"/>
    <lineage>
        <taxon>Eukaryota</taxon>
        <taxon>Fungi</taxon>
        <taxon>Dikarya</taxon>
        <taxon>Ascomycota</taxon>
        <taxon>Pezizomycotina</taxon>
        <taxon>Eurotiomycetes</taxon>
        <taxon>Eurotiomycetidae</taxon>
        <taxon>Eurotiales</taxon>
        <taxon>Trichocomaceae</taxon>
        <taxon>Talaromyces</taxon>
        <taxon>Talaromyces sect. Islandici</taxon>
    </lineage>
</organism>
<dbReference type="GeneID" id="55988744"/>
<dbReference type="PANTHER" id="PTHR43791:SF16">
    <property type="entry name" value="TRANSPORTER, PUTATIVE (AFU_ORTHOLOGUE AFUA_3G01840)-RELATED"/>
    <property type="match status" value="1"/>
</dbReference>
<feature type="transmembrane region" description="Helical" evidence="8">
    <location>
        <begin position="448"/>
        <end position="472"/>
    </location>
</feature>
<name>A0A7H8QJM4_TALRU</name>
<dbReference type="FunFam" id="1.20.1250.20:FF:000064">
    <property type="entry name" value="MFS allantoate transporter"/>
    <property type="match status" value="1"/>
</dbReference>
<feature type="transmembrane region" description="Helical" evidence="8">
    <location>
        <begin position="159"/>
        <end position="179"/>
    </location>
</feature>
<feature type="transmembrane region" description="Helical" evidence="8">
    <location>
        <begin position="381"/>
        <end position="404"/>
    </location>
</feature>
<evidence type="ECO:0000256" key="5">
    <source>
        <dbReference type="ARBA" id="ARBA00023136"/>
    </source>
</evidence>
<feature type="compositionally biased region" description="Polar residues" evidence="7">
    <location>
        <begin position="713"/>
        <end position="723"/>
    </location>
</feature>
<feature type="region of interest" description="Disordered" evidence="7">
    <location>
        <begin position="1064"/>
        <end position="1153"/>
    </location>
</feature>
<feature type="transmembrane region" description="Helical" evidence="8">
    <location>
        <begin position="128"/>
        <end position="147"/>
    </location>
</feature>
<evidence type="ECO:0000256" key="7">
    <source>
        <dbReference type="SAM" id="MobiDB-lite"/>
    </source>
</evidence>
<proteinExistence type="inferred from homology"/>
<evidence type="ECO:0000256" key="1">
    <source>
        <dbReference type="ARBA" id="ARBA00004141"/>
    </source>
</evidence>
<dbReference type="Proteomes" id="UP000509510">
    <property type="component" value="Chromosome I"/>
</dbReference>
<feature type="compositionally biased region" description="Low complexity" evidence="7">
    <location>
        <begin position="889"/>
        <end position="899"/>
    </location>
</feature>
<keyword evidence="5 8" id="KW-0472">Membrane</keyword>
<evidence type="ECO:0000256" key="2">
    <source>
        <dbReference type="ARBA" id="ARBA00022448"/>
    </source>
</evidence>
<keyword evidence="4 8" id="KW-1133">Transmembrane helix</keyword>
<feature type="transmembrane region" description="Helical" evidence="8">
    <location>
        <begin position="191"/>
        <end position="210"/>
    </location>
</feature>
<evidence type="ECO:0000256" key="8">
    <source>
        <dbReference type="SAM" id="Phobius"/>
    </source>
</evidence>
<evidence type="ECO:0000259" key="9">
    <source>
        <dbReference type="PROSITE" id="PS50850"/>
    </source>
</evidence>
<sequence>MADLDNGKVDAFHVESSPPPNHKLGESSKHADLAADLVTSGQRPVLTEADSKRIRRKTDKTILVILIWVYFLQILDKSVLGYGATFGLQTDTGLTGNQYSLVGSIAPIAQLAWQPFSSYLIVRVPHRILMPALCLGWGIAQACMAACHNFETLMAARFFLGLFEAGCLPLFSVITSQWYRRAEQPVRVAMWYGTNGLATIVAAGLSDGLAHIKSDVLKPWQIIFLFVGCLTIASVPFVYWKLDDDIPSARFLTEEEKPMAVERLRANQTGTGSRDFKIKHVIEAIIEPKTWLWIGMSMLLNVGASVTNTFGPLILSGLGFDAYTTSLLNMPFGAMQLLVIILASYLAQKAHIKGVILAVTMIPVVAGLAVLYAVPRSGHTAALLVGYYLLAFLFGGNPLIVSWIVGNTAGTTKKSFVMSAYTAASSAGNIVGPLLFNKKDSPAYHPGLRGCLGIFVALVAIILFQWANLIFLNKLQERKRVKNGKPAKMVDHSMQDQYHDFEEDNADAIVETGMAEHTVAASEGELHERFGQQAFLDLTDRQNDEFVRSGLNRGNAWQEKTAMDPASPRDVTSPPKQNTLNAALRQEQEVNVHRDGEVQAAQVIQRYYRGYRTRRELEGWSLNSSTRWLEAVKDAQWHQAMQGQYPTGQEGDNEHQSHETDLFANQVEEGEQTRRQSSSSLSPDVRKKWKFAGKVALRASGDDNAQDKVAETVASSSSETQVSEAKLSGQKTTTTKSSQTFLSRTQRQSTGDVEKTAKMMDLQYFLEMVDTKHRYGSNLRAYHNVWKNGPSKQNFFYWLDYGDGKDVEIERVPRDRLEREQVRYLTREERQNYLVLVDKNGRFRWAKNDERVWTDSEQYKDSIKGVVPINERTPTFREHTAEGDEIFTESSSDSDNLSGSDEEDSDEEVRRYVNPDFENAKGIKKVQYVSPAVIFNQLMEKSLKKKDKWIFVADIDTSYRIYIGIKESGAFQHSSFLRGARISAAGLIKIKNGQLRSLSPLSGHYRPPAANFRAFVHALQQQGVDMSRVSISRSYAVLVGIEGYMKFKQKKKDVKDKLDEEKFKALNISDDKPSGSPDNTRNPSRRTTQNDEISSVATNSAEIRDEESSRKPSFITGLVKTLTRKDSQPQGHAVDIRGRGIPEEGVPAPVGRR</sequence>
<dbReference type="FunFam" id="1.20.1250.20:FF:000295">
    <property type="entry name" value="Unplaced genomic scaffold supercont1.7, whole genome shotgun sequence"/>
    <property type="match status" value="1"/>
</dbReference>
<evidence type="ECO:0000256" key="3">
    <source>
        <dbReference type="ARBA" id="ARBA00022692"/>
    </source>
</evidence>
<accession>A0A7H8QJM4</accession>
<feature type="region of interest" description="Disordered" evidence="7">
    <location>
        <begin position="553"/>
        <end position="577"/>
    </location>
</feature>
<feature type="compositionally biased region" description="Polar residues" evidence="7">
    <location>
        <begin position="741"/>
        <end position="751"/>
    </location>
</feature>
<comment type="similarity">
    <text evidence="6">Belongs to the major facilitator superfamily. Allantoate permease family.</text>
</comment>
<feature type="compositionally biased region" description="Low complexity" evidence="7">
    <location>
        <begin position="730"/>
        <end position="740"/>
    </location>
</feature>
<feature type="compositionally biased region" description="Basic and acidic residues" evidence="7">
    <location>
        <begin position="1"/>
        <end position="13"/>
    </location>
</feature>
<keyword evidence="11" id="KW-1185">Reference proteome</keyword>
<dbReference type="OrthoDB" id="4454541at2759"/>
<evidence type="ECO:0000313" key="11">
    <source>
        <dbReference type="Proteomes" id="UP000509510"/>
    </source>
</evidence>